<dbReference type="AlphaFoldDB" id="A0A6J8AZL1"/>
<evidence type="ECO:0000313" key="3">
    <source>
        <dbReference type="EMBL" id="CAC5376449.1"/>
    </source>
</evidence>
<name>A0A6J8AZL1_MYTCO</name>
<feature type="domain" description="Mutator-like transposase" evidence="2">
    <location>
        <begin position="109"/>
        <end position="363"/>
    </location>
</feature>
<feature type="region of interest" description="Disordered" evidence="1">
    <location>
        <begin position="1"/>
        <end position="25"/>
    </location>
</feature>
<proteinExistence type="predicted"/>
<sequence length="531" mass="59399">MARKRKALSKKFGFQKGNTPATKGKKLKFEPKIESEPFMRLPHTVFESRVSHKSSKVLEVHDVEQSVCPPMLLWPRPKIPEQIDEYLDPTFPDPDNHTYKHYVPSLNNGCDGDLDFDSHAAQKWGFAWRERLKCVTCGFVGQYYKLYHEVNSPAPGRKAATINMGIQAGLMTTSISNKSFRDITLTCNVIPANLSGMQKLANKVGSVIVNFNQQDMKDIRESLVAENEMVGYANPVLVNVETDGRYNNPIFNSDVTAFQAGTQVVQTMVENNTKLKHIVSVFTGNKLCKVASRLRNKGIEVLCPNHAGHCSANLAEDSVIGNETEYARQCTIELNDKLKIAHVTTDGDSKAVNGITNAQRSNVKILRDARCTAELTYAFKAHEGKLFAVKNHMPAVIKAIVLCYSGGCGMSCQINSYVCAGMPSDHWQKGFLPNKEPLKMTSDDEVLVENCINVLLGPKSLELVRFLTSTQKCEAFNRTLQRCNPKIVTHSRNFSGRVHTAVHLRNHKFGNSTILHYKRYWVQSLLLAHLS</sequence>
<dbReference type="OrthoDB" id="6149057at2759"/>
<gene>
    <name evidence="3" type="ORF">MCOR_13094</name>
</gene>
<reference evidence="3 4" key="1">
    <citation type="submission" date="2020-06" db="EMBL/GenBank/DDBJ databases">
        <authorList>
            <person name="Li R."/>
            <person name="Bekaert M."/>
        </authorList>
    </citation>
    <scope>NUCLEOTIDE SEQUENCE [LARGE SCALE GENOMIC DNA]</scope>
    <source>
        <strain evidence="4">wild</strain>
    </source>
</reference>
<evidence type="ECO:0000313" key="4">
    <source>
        <dbReference type="Proteomes" id="UP000507470"/>
    </source>
</evidence>
<accession>A0A6J8AZL1</accession>
<evidence type="ECO:0000256" key="1">
    <source>
        <dbReference type="SAM" id="MobiDB-lite"/>
    </source>
</evidence>
<keyword evidence="4" id="KW-1185">Reference proteome</keyword>
<dbReference type="Pfam" id="PF20700">
    <property type="entry name" value="Mutator"/>
    <property type="match status" value="1"/>
</dbReference>
<protein>
    <recommendedName>
        <fullName evidence="2">Mutator-like transposase domain-containing protein</fullName>
    </recommendedName>
</protein>
<dbReference type="InterPro" id="IPR049012">
    <property type="entry name" value="Mutator_transp_dom"/>
</dbReference>
<organism evidence="3 4">
    <name type="scientific">Mytilus coruscus</name>
    <name type="common">Sea mussel</name>
    <dbReference type="NCBI Taxonomy" id="42192"/>
    <lineage>
        <taxon>Eukaryota</taxon>
        <taxon>Metazoa</taxon>
        <taxon>Spiralia</taxon>
        <taxon>Lophotrochozoa</taxon>
        <taxon>Mollusca</taxon>
        <taxon>Bivalvia</taxon>
        <taxon>Autobranchia</taxon>
        <taxon>Pteriomorphia</taxon>
        <taxon>Mytilida</taxon>
        <taxon>Mytiloidea</taxon>
        <taxon>Mytilidae</taxon>
        <taxon>Mytilinae</taxon>
        <taxon>Mytilus</taxon>
    </lineage>
</organism>
<dbReference type="EMBL" id="CACVKT020002187">
    <property type="protein sequence ID" value="CAC5376449.1"/>
    <property type="molecule type" value="Genomic_DNA"/>
</dbReference>
<evidence type="ECO:0000259" key="2">
    <source>
        <dbReference type="Pfam" id="PF20700"/>
    </source>
</evidence>
<dbReference type="Proteomes" id="UP000507470">
    <property type="component" value="Unassembled WGS sequence"/>
</dbReference>